<evidence type="ECO:0000256" key="1">
    <source>
        <dbReference type="SAM" id="Phobius"/>
    </source>
</evidence>
<accession>A0A2P7Q2V0</accession>
<dbReference type="EMBL" id="JYGE01000001">
    <property type="protein sequence ID" value="PSJ32291.1"/>
    <property type="molecule type" value="Genomic_DNA"/>
</dbReference>
<dbReference type="GO" id="GO:0004175">
    <property type="term" value="F:endopeptidase activity"/>
    <property type="evidence" value="ECO:0007669"/>
    <property type="project" value="UniProtKB-ARBA"/>
</dbReference>
<sequence>MIDNYVIDRKKDMSHLARALIAQGLIFNIVGFLISDFIKDQGISIIFTAILGILPLYLYAGRDNFNVYIKSERKKFNIVDILILFSIMMLLNTLFSQIFDYIEVFLNLFGLSAVSEANSGEASATVSMIVYGIVIAPIVEEIIYRGVLMRSLEKYGSYSAIIISSILFGTMHQDILQSPVTMFVGVILAYAAYKYSIKLSIILHILNNLIVEMSAQLSGSKLLLVYIFNISVNILISFIFVVFIFKNRQKIKEKLIDLKKLYLRIKERNKEFKIKGSIRTFFRTKSVIVLLILDFIVMFAGIVPMK</sequence>
<feature type="transmembrane region" description="Helical" evidence="1">
    <location>
        <begin position="81"/>
        <end position="102"/>
    </location>
</feature>
<proteinExistence type="predicted"/>
<keyword evidence="1" id="KW-0812">Transmembrane</keyword>
<dbReference type="InterPro" id="IPR003675">
    <property type="entry name" value="Rce1/LyrA-like_dom"/>
</dbReference>
<evidence type="ECO:0000313" key="3">
    <source>
        <dbReference type="EMBL" id="PSJ32291.1"/>
    </source>
</evidence>
<organism evidence="3 4">
    <name type="scientific">Peptostreptococcus russellii</name>
    <dbReference type="NCBI Taxonomy" id="215200"/>
    <lineage>
        <taxon>Bacteria</taxon>
        <taxon>Bacillati</taxon>
        <taxon>Bacillota</taxon>
        <taxon>Clostridia</taxon>
        <taxon>Peptostreptococcales</taxon>
        <taxon>Peptostreptococcaceae</taxon>
        <taxon>Peptostreptococcus</taxon>
    </lineage>
</organism>
<reference evidence="3" key="1">
    <citation type="thesis" date="2015" institute="Rutgers" country="The State University of New Jersey, 14 College Farm Rd., New Brunswick, NJ, USA">
        <title>Ammonia toxicity in bacteria and its implications for treatment of and resource recovery from highly nitrogenous organic wastes.</title>
        <authorList>
            <person name="Luther A.K."/>
        </authorList>
    </citation>
    <scope>NUCLEOTIDE SEQUENCE</scope>
    <source>
        <strain evidence="3">RT-10B</strain>
    </source>
</reference>
<keyword evidence="1" id="KW-0472">Membrane</keyword>
<evidence type="ECO:0000313" key="4">
    <source>
        <dbReference type="Proteomes" id="UP000241434"/>
    </source>
</evidence>
<feature type="transmembrane region" description="Helical" evidence="1">
    <location>
        <begin position="41"/>
        <end position="60"/>
    </location>
</feature>
<dbReference type="PANTHER" id="PTHR43592:SF15">
    <property type="entry name" value="CAAX AMINO TERMINAL PROTEASE FAMILY PROTEIN"/>
    <property type="match status" value="1"/>
</dbReference>
<evidence type="ECO:0000259" key="2">
    <source>
        <dbReference type="Pfam" id="PF02517"/>
    </source>
</evidence>
<dbReference type="Proteomes" id="UP000241434">
    <property type="component" value="Unassembled WGS sequence"/>
</dbReference>
<keyword evidence="1" id="KW-1133">Transmembrane helix</keyword>
<comment type="caution">
    <text evidence="3">The sequence shown here is derived from an EMBL/GenBank/DDBJ whole genome shotgun (WGS) entry which is preliminary data.</text>
</comment>
<gene>
    <name evidence="3" type="ORF">UF10_00565</name>
</gene>
<keyword evidence="4" id="KW-1185">Reference proteome</keyword>
<dbReference type="OrthoDB" id="1750919at2"/>
<feature type="transmembrane region" description="Helical" evidence="1">
    <location>
        <begin position="177"/>
        <end position="193"/>
    </location>
</feature>
<dbReference type="GO" id="GO:0080120">
    <property type="term" value="P:CAAX-box protein maturation"/>
    <property type="evidence" value="ECO:0007669"/>
    <property type="project" value="UniProtKB-ARBA"/>
</dbReference>
<feature type="transmembrane region" description="Helical" evidence="1">
    <location>
        <begin position="287"/>
        <end position="305"/>
    </location>
</feature>
<name>A0A2P7Q2V0_9FIRM</name>
<dbReference type="PANTHER" id="PTHR43592">
    <property type="entry name" value="CAAX AMINO TERMINAL PROTEASE"/>
    <property type="match status" value="1"/>
</dbReference>
<feature type="transmembrane region" description="Helical" evidence="1">
    <location>
        <begin position="223"/>
        <end position="245"/>
    </location>
</feature>
<feature type="domain" description="CAAX prenyl protease 2/Lysostaphin resistance protein A-like" evidence="2">
    <location>
        <begin position="125"/>
        <end position="210"/>
    </location>
</feature>
<dbReference type="AlphaFoldDB" id="A0A2P7Q2V0"/>
<dbReference type="Pfam" id="PF02517">
    <property type="entry name" value="Rce1-like"/>
    <property type="match status" value="1"/>
</dbReference>
<dbReference type="RefSeq" id="WP_106775909.1">
    <property type="nucleotide sequence ID" value="NZ_JYGE01000001.1"/>
</dbReference>
<feature type="transmembrane region" description="Helical" evidence="1">
    <location>
        <begin position="122"/>
        <end position="143"/>
    </location>
</feature>
<protein>
    <recommendedName>
        <fullName evidence="2">CAAX prenyl protease 2/Lysostaphin resistance protein A-like domain-containing protein</fullName>
    </recommendedName>
</protein>
<feature type="transmembrane region" description="Helical" evidence="1">
    <location>
        <begin position="16"/>
        <end position="35"/>
    </location>
</feature>